<evidence type="ECO:0000313" key="3">
    <source>
        <dbReference type="Proteomes" id="UP000237819"/>
    </source>
</evidence>
<keyword evidence="1" id="KW-0732">Signal</keyword>
<sequence>MFKRSSRLPRLIVAAFLLSLTWSASPAWADRVILRNLEILNNVKVLSLDEDGVDIEGKGVIGWDQIERGSVGLKQEQFDKFLKDLGGPLFRLRQRLSVGDYVGLTEQAEALFPVYAKRSSDTAYLVSQATMWSRQANGRPAAALEAYFRCLKMLRDKAGLAGSLPGTRKLAFDAGTGLCPELEPIFFNVQEAQKELQPVKAAAQDLQPPLPQAAFVYVGSLAITAGDMQLAEKSFENLRADNALVADWRVIAPAMQSLVGGENDQTIIQLEARVPGMHPFNRSIARYLLGKARTSDSMKAAVEQGVLDFLYVPAIEGAQRPELSAAALYDAMHALQKAGDVRQAANLRKEILANYSGAYFGQRLRDQLNRGEDH</sequence>
<reference evidence="2 3" key="1">
    <citation type="submission" date="2018-02" db="EMBL/GenBank/DDBJ databases">
        <title>Comparative genomes isolates from brazilian mangrove.</title>
        <authorList>
            <person name="Araujo J.E."/>
            <person name="Taketani R.G."/>
            <person name="Silva M.C.P."/>
            <person name="Loureco M.V."/>
            <person name="Andreote F.D."/>
        </authorList>
    </citation>
    <scope>NUCLEOTIDE SEQUENCE [LARGE SCALE GENOMIC DNA]</scope>
    <source>
        <strain evidence="2 3">Nap-Phe MGV</strain>
    </source>
</reference>
<feature type="chain" id="PRO_5015721163" description="Tetratricopeptide repeat-like domain-containing protein" evidence="1">
    <location>
        <begin position="30"/>
        <end position="374"/>
    </location>
</feature>
<dbReference type="OrthoDB" id="247609at2"/>
<proteinExistence type="predicted"/>
<evidence type="ECO:0000256" key="1">
    <source>
        <dbReference type="SAM" id="SignalP"/>
    </source>
</evidence>
<name>A0A2S8GF55_9BACT</name>
<comment type="caution">
    <text evidence="2">The sequence shown here is derived from an EMBL/GenBank/DDBJ whole genome shotgun (WGS) entry which is preliminary data.</text>
</comment>
<dbReference type="RefSeq" id="WP_105338265.1">
    <property type="nucleotide sequence ID" value="NZ_PUHZ01000024.1"/>
</dbReference>
<dbReference type="Proteomes" id="UP000237819">
    <property type="component" value="Unassembled WGS sequence"/>
</dbReference>
<organism evidence="2 3">
    <name type="scientific">Blastopirellula marina</name>
    <dbReference type="NCBI Taxonomy" id="124"/>
    <lineage>
        <taxon>Bacteria</taxon>
        <taxon>Pseudomonadati</taxon>
        <taxon>Planctomycetota</taxon>
        <taxon>Planctomycetia</taxon>
        <taxon>Pirellulales</taxon>
        <taxon>Pirellulaceae</taxon>
        <taxon>Blastopirellula</taxon>
    </lineage>
</organism>
<evidence type="ECO:0008006" key="4">
    <source>
        <dbReference type="Google" id="ProtNLM"/>
    </source>
</evidence>
<dbReference type="AlphaFoldDB" id="A0A2S8GF55"/>
<evidence type="ECO:0000313" key="2">
    <source>
        <dbReference type="EMBL" id="PQO43053.1"/>
    </source>
</evidence>
<feature type="signal peptide" evidence="1">
    <location>
        <begin position="1"/>
        <end position="29"/>
    </location>
</feature>
<dbReference type="EMBL" id="PUHZ01000024">
    <property type="protein sequence ID" value="PQO43053.1"/>
    <property type="molecule type" value="Genomic_DNA"/>
</dbReference>
<gene>
    <name evidence="2" type="ORF">C5Y93_25395</name>
</gene>
<protein>
    <recommendedName>
        <fullName evidence="4">Tetratricopeptide repeat-like domain-containing protein</fullName>
    </recommendedName>
</protein>
<accession>A0A2S8GF55</accession>